<dbReference type="PANTHER" id="PTHR31286:SF180">
    <property type="entry name" value="OS10G0362600 PROTEIN"/>
    <property type="match status" value="1"/>
</dbReference>
<name>A0AAV0F2K2_9ASTE</name>
<reference evidence="1" key="1">
    <citation type="submission" date="2022-07" db="EMBL/GenBank/DDBJ databases">
        <authorList>
            <person name="Macas J."/>
            <person name="Novak P."/>
            <person name="Neumann P."/>
        </authorList>
    </citation>
    <scope>NUCLEOTIDE SEQUENCE</scope>
</reference>
<evidence type="ECO:0000313" key="2">
    <source>
        <dbReference type="Proteomes" id="UP001152523"/>
    </source>
</evidence>
<comment type="caution">
    <text evidence="1">The sequence shown here is derived from an EMBL/GenBank/DDBJ whole genome shotgun (WGS) entry which is preliminary data.</text>
</comment>
<organism evidence="1 2">
    <name type="scientific">Cuscuta epithymum</name>
    <dbReference type="NCBI Taxonomy" id="186058"/>
    <lineage>
        <taxon>Eukaryota</taxon>
        <taxon>Viridiplantae</taxon>
        <taxon>Streptophyta</taxon>
        <taxon>Embryophyta</taxon>
        <taxon>Tracheophyta</taxon>
        <taxon>Spermatophyta</taxon>
        <taxon>Magnoliopsida</taxon>
        <taxon>eudicotyledons</taxon>
        <taxon>Gunneridae</taxon>
        <taxon>Pentapetalae</taxon>
        <taxon>asterids</taxon>
        <taxon>lamiids</taxon>
        <taxon>Solanales</taxon>
        <taxon>Convolvulaceae</taxon>
        <taxon>Cuscuteae</taxon>
        <taxon>Cuscuta</taxon>
        <taxon>Cuscuta subgen. Cuscuta</taxon>
    </lineage>
</organism>
<accession>A0AAV0F2K2</accession>
<dbReference type="EMBL" id="CAMAPF010000956">
    <property type="protein sequence ID" value="CAH9129594.1"/>
    <property type="molecule type" value="Genomic_DNA"/>
</dbReference>
<dbReference type="AlphaFoldDB" id="A0AAV0F2K2"/>
<evidence type="ECO:0000313" key="1">
    <source>
        <dbReference type="EMBL" id="CAH9129594.1"/>
    </source>
</evidence>
<sequence length="147" mass="16878">MKLWAGHLYLREGFTFDDAEFLKVPIWLKLPSLPMDCWDEEVINMIASRVGVPIFTDGIANEKSRLNFTRMLVEVDVAMPPPLFVDIKLPLGGLEDNLCYMRRSLTTLFIANVMDTILLHARSYISRKGRGRSVRTMWFLASKLCIP</sequence>
<keyword evidence="2" id="KW-1185">Reference proteome</keyword>
<dbReference type="Proteomes" id="UP001152523">
    <property type="component" value="Unassembled WGS sequence"/>
</dbReference>
<dbReference type="InterPro" id="IPR040256">
    <property type="entry name" value="At4g02000-like"/>
</dbReference>
<evidence type="ECO:0008006" key="3">
    <source>
        <dbReference type="Google" id="ProtNLM"/>
    </source>
</evidence>
<proteinExistence type="predicted"/>
<dbReference type="PANTHER" id="PTHR31286">
    <property type="entry name" value="GLYCINE-RICH CELL WALL STRUCTURAL PROTEIN 1.8-LIKE"/>
    <property type="match status" value="1"/>
</dbReference>
<gene>
    <name evidence="1" type="ORF">CEPIT_LOCUS29974</name>
</gene>
<protein>
    <recommendedName>
        <fullName evidence="3">DUF4283 domain-containing protein</fullName>
    </recommendedName>
</protein>